<protein>
    <submittedName>
        <fullName evidence="1">Uncharacterized protein</fullName>
    </submittedName>
</protein>
<comment type="caution">
    <text evidence="1">The sequence shown here is derived from an EMBL/GenBank/DDBJ whole genome shotgun (WGS) entry which is preliminary data.</text>
</comment>
<dbReference type="Proteomes" id="UP000290572">
    <property type="component" value="Unassembled WGS sequence"/>
</dbReference>
<dbReference type="EMBL" id="QBIY01012560">
    <property type="protein sequence ID" value="RXN23614.1"/>
    <property type="molecule type" value="Genomic_DNA"/>
</dbReference>
<reference evidence="1 2" key="1">
    <citation type="submission" date="2018-03" db="EMBL/GenBank/DDBJ databases">
        <title>Draft genome sequence of Rohu Carp (Labeo rohita).</title>
        <authorList>
            <person name="Das P."/>
            <person name="Kushwaha B."/>
            <person name="Joshi C.G."/>
            <person name="Kumar D."/>
            <person name="Nagpure N.S."/>
            <person name="Sahoo L."/>
            <person name="Das S.P."/>
            <person name="Bit A."/>
            <person name="Patnaik S."/>
            <person name="Meher P.K."/>
            <person name="Jayasankar P."/>
            <person name="Koringa P.G."/>
            <person name="Patel N.V."/>
            <person name="Hinsu A.T."/>
            <person name="Kumar R."/>
            <person name="Pandey M."/>
            <person name="Agarwal S."/>
            <person name="Srivastava S."/>
            <person name="Singh M."/>
            <person name="Iquebal M.A."/>
            <person name="Jaiswal S."/>
            <person name="Angadi U.B."/>
            <person name="Kumar N."/>
            <person name="Raza M."/>
            <person name="Shah T.M."/>
            <person name="Rai A."/>
            <person name="Jena J.K."/>
        </authorList>
    </citation>
    <scope>NUCLEOTIDE SEQUENCE [LARGE SCALE GENOMIC DNA]</scope>
    <source>
        <strain evidence="1">DASCIFA01</strain>
        <tissue evidence="1">Testis</tissue>
    </source>
</reference>
<name>A0A498MVV5_LABRO</name>
<dbReference type="AlphaFoldDB" id="A0A498MVV5"/>
<organism evidence="1 2">
    <name type="scientific">Labeo rohita</name>
    <name type="common">Indian major carp</name>
    <name type="synonym">Cyprinus rohita</name>
    <dbReference type="NCBI Taxonomy" id="84645"/>
    <lineage>
        <taxon>Eukaryota</taxon>
        <taxon>Metazoa</taxon>
        <taxon>Chordata</taxon>
        <taxon>Craniata</taxon>
        <taxon>Vertebrata</taxon>
        <taxon>Euteleostomi</taxon>
        <taxon>Actinopterygii</taxon>
        <taxon>Neopterygii</taxon>
        <taxon>Teleostei</taxon>
        <taxon>Ostariophysi</taxon>
        <taxon>Cypriniformes</taxon>
        <taxon>Cyprinidae</taxon>
        <taxon>Labeoninae</taxon>
        <taxon>Labeonini</taxon>
        <taxon>Labeo</taxon>
    </lineage>
</organism>
<sequence length="69" mass="7470">MSSLSGTIIRHRSPSALARSDAVQRCLLSSRSKASLMFSSVLHRIECGIFVTCNSSSADPDRLKLQCSV</sequence>
<gene>
    <name evidence="1" type="ORF">ROHU_022728</name>
</gene>
<accession>A0A498MVV5</accession>
<evidence type="ECO:0000313" key="2">
    <source>
        <dbReference type="Proteomes" id="UP000290572"/>
    </source>
</evidence>
<keyword evidence="2" id="KW-1185">Reference proteome</keyword>
<evidence type="ECO:0000313" key="1">
    <source>
        <dbReference type="EMBL" id="RXN23614.1"/>
    </source>
</evidence>
<proteinExistence type="predicted"/>